<dbReference type="NCBIfam" id="NF001159">
    <property type="entry name" value="PRK00150.1-3"/>
    <property type="match status" value="1"/>
</dbReference>
<keyword evidence="5" id="KW-1185">Reference proteome</keyword>
<name>A0A6F8ZJ39_9FIRM</name>
<dbReference type="PANTHER" id="PTHR10458">
    <property type="entry name" value="PEPTIDE DEFORMYLASE"/>
    <property type="match status" value="1"/>
</dbReference>
<comment type="similarity">
    <text evidence="1 3">Belongs to the polypeptide deformylase family.</text>
</comment>
<dbReference type="InterPro" id="IPR036821">
    <property type="entry name" value="Peptide_deformylase_sf"/>
</dbReference>
<protein>
    <recommendedName>
        <fullName evidence="3">Peptide deformylase</fullName>
        <shortName evidence="3">PDF</shortName>
        <ecNumber evidence="3">3.5.1.88</ecNumber>
    </recommendedName>
    <alternativeName>
        <fullName evidence="3">Polypeptide deformylase</fullName>
    </alternativeName>
</protein>
<dbReference type="KEGG" id="hfv:R50_2248"/>
<evidence type="ECO:0000313" key="5">
    <source>
        <dbReference type="Proteomes" id="UP000503399"/>
    </source>
</evidence>
<evidence type="ECO:0000256" key="1">
    <source>
        <dbReference type="ARBA" id="ARBA00010759"/>
    </source>
</evidence>
<feature type="binding site" evidence="3">
    <location>
        <position position="139"/>
    </location>
    <ligand>
        <name>Fe cation</name>
        <dbReference type="ChEBI" id="CHEBI:24875"/>
    </ligand>
</feature>
<comment type="cofactor">
    <cofactor evidence="3">
        <name>Fe(2+)</name>
        <dbReference type="ChEBI" id="CHEBI:29033"/>
    </cofactor>
    <text evidence="3">Binds 1 Fe(2+) ion.</text>
</comment>
<dbReference type="Gene3D" id="3.90.45.10">
    <property type="entry name" value="Peptide deformylase"/>
    <property type="match status" value="1"/>
</dbReference>
<evidence type="ECO:0000256" key="3">
    <source>
        <dbReference type="HAMAP-Rule" id="MF_00163"/>
    </source>
</evidence>
<evidence type="ECO:0000313" key="4">
    <source>
        <dbReference type="EMBL" id="CAB1129745.1"/>
    </source>
</evidence>
<dbReference type="GO" id="GO:0046872">
    <property type="term" value="F:metal ion binding"/>
    <property type="evidence" value="ECO:0007669"/>
    <property type="project" value="UniProtKB-KW"/>
</dbReference>
<dbReference type="AlphaFoldDB" id="A0A6F8ZJ39"/>
<feature type="active site" evidence="3">
    <location>
        <position position="136"/>
    </location>
</feature>
<dbReference type="InterPro" id="IPR023635">
    <property type="entry name" value="Peptide_deformylase"/>
</dbReference>
<dbReference type="GO" id="GO:0042586">
    <property type="term" value="F:peptide deformylase activity"/>
    <property type="evidence" value="ECO:0007669"/>
    <property type="project" value="UniProtKB-UniRule"/>
</dbReference>
<sequence>MIQPIWTIPASSAFLRQRTTKVHSINQEVRQVAADLRDTWPTVSAYGIAAPQIGSRRRMFAYRHADREDEPPIILINPKIIRARGELKDYDGCLSVPGIYGETRRAAEIEVLALNERGEPVRLTFEGFDARIIQHEVDHLEGVLFIDRVDDLDEFYTLETQEAVPEGEEGRYRRVPLTPEQREFIARERRPLPAYALTW</sequence>
<keyword evidence="3 4" id="KW-0378">Hydrolase</keyword>
<keyword evidence="3" id="KW-0648">Protein biosynthesis</keyword>
<accession>A0A6F8ZJ39</accession>
<keyword evidence="2 3" id="KW-0408">Iron</keyword>
<proteinExistence type="inferred from homology"/>
<evidence type="ECO:0000256" key="2">
    <source>
        <dbReference type="ARBA" id="ARBA00023004"/>
    </source>
</evidence>
<dbReference type="CDD" id="cd00487">
    <property type="entry name" value="Pep_deformylase"/>
    <property type="match status" value="1"/>
</dbReference>
<dbReference type="NCBIfam" id="TIGR00079">
    <property type="entry name" value="pept_deformyl"/>
    <property type="match status" value="1"/>
</dbReference>
<dbReference type="GO" id="GO:0006412">
    <property type="term" value="P:translation"/>
    <property type="evidence" value="ECO:0007669"/>
    <property type="project" value="UniProtKB-UniRule"/>
</dbReference>
<dbReference type="PRINTS" id="PR01576">
    <property type="entry name" value="PDEFORMYLASE"/>
</dbReference>
<feature type="binding site" evidence="3">
    <location>
        <position position="135"/>
    </location>
    <ligand>
        <name>Fe cation</name>
        <dbReference type="ChEBI" id="CHEBI:24875"/>
    </ligand>
</feature>
<keyword evidence="3" id="KW-0479">Metal-binding</keyword>
<dbReference type="Proteomes" id="UP000503399">
    <property type="component" value="Chromosome"/>
</dbReference>
<dbReference type="EMBL" id="LR778114">
    <property type="protein sequence ID" value="CAB1129745.1"/>
    <property type="molecule type" value="Genomic_DNA"/>
</dbReference>
<dbReference type="PANTHER" id="PTHR10458:SF22">
    <property type="entry name" value="PEPTIDE DEFORMYLASE"/>
    <property type="match status" value="1"/>
</dbReference>
<comment type="catalytic activity">
    <reaction evidence="3">
        <text>N-terminal N-formyl-L-methionyl-[peptide] + H2O = N-terminal L-methionyl-[peptide] + formate</text>
        <dbReference type="Rhea" id="RHEA:24420"/>
        <dbReference type="Rhea" id="RHEA-COMP:10639"/>
        <dbReference type="Rhea" id="RHEA-COMP:10640"/>
        <dbReference type="ChEBI" id="CHEBI:15377"/>
        <dbReference type="ChEBI" id="CHEBI:15740"/>
        <dbReference type="ChEBI" id="CHEBI:49298"/>
        <dbReference type="ChEBI" id="CHEBI:64731"/>
        <dbReference type="EC" id="3.5.1.88"/>
    </reaction>
</comment>
<gene>
    <name evidence="3 4" type="primary">def</name>
    <name evidence="4" type="ORF">R50_2248</name>
</gene>
<feature type="binding site" evidence="3">
    <location>
        <position position="93"/>
    </location>
    <ligand>
        <name>Fe cation</name>
        <dbReference type="ChEBI" id="CHEBI:24875"/>
    </ligand>
</feature>
<dbReference type="Pfam" id="PF01327">
    <property type="entry name" value="Pep_deformylase"/>
    <property type="match status" value="1"/>
</dbReference>
<comment type="function">
    <text evidence="3">Removes the formyl group from the N-terminal Met of newly synthesized proteins. Requires at least a dipeptide for an efficient rate of reaction. N-terminal L-methionine is a prerequisite for activity but the enzyme has broad specificity at other positions.</text>
</comment>
<dbReference type="HAMAP" id="MF_00163">
    <property type="entry name" value="Pep_deformylase"/>
    <property type="match status" value="1"/>
</dbReference>
<organism evidence="4 5">
    <name type="scientific">Candidatus Hydrogenisulfobacillus filiaventi</name>
    <dbReference type="NCBI Taxonomy" id="2707344"/>
    <lineage>
        <taxon>Bacteria</taxon>
        <taxon>Bacillati</taxon>
        <taxon>Bacillota</taxon>
        <taxon>Clostridia</taxon>
        <taxon>Eubacteriales</taxon>
        <taxon>Clostridiales Family XVII. Incertae Sedis</taxon>
        <taxon>Candidatus Hydrogenisulfobacillus</taxon>
    </lineage>
</organism>
<reference evidence="4 5" key="1">
    <citation type="submission" date="2020-02" db="EMBL/GenBank/DDBJ databases">
        <authorList>
            <person name="Hogendoorn C."/>
        </authorList>
    </citation>
    <scope>NUCLEOTIDE SEQUENCE [LARGE SCALE GENOMIC DNA]</scope>
    <source>
        <strain evidence="4">R501</strain>
    </source>
</reference>
<dbReference type="SUPFAM" id="SSF56420">
    <property type="entry name" value="Peptide deformylase"/>
    <property type="match status" value="1"/>
</dbReference>
<dbReference type="EC" id="3.5.1.88" evidence="3"/>